<feature type="transmembrane region" description="Helical" evidence="6">
    <location>
        <begin position="369"/>
        <end position="388"/>
    </location>
</feature>
<feature type="transmembrane region" description="Helical" evidence="6">
    <location>
        <begin position="400"/>
        <end position="424"/>
    </location>
</feature>
<dbReference type="GO" id="GO:0005886">
    <property type="term" value="C:plasma membrane"/>
    <property type="evidence" value="ECO:0007669"/>
    <property type="project" value="UniProtKB-SubCell"/>
</dbReference>
<feature type="transmembrane region" description="Helical" evidence="6">
    <location>
        <begin position="273"/>
        <end position="294"/>
    </location>
</feature>
<dbReference type="InterPro" id="IPR004477">
    <property type="entry name" value="ComEC_N"/>
</dbReference>
<dbReference type="Pfam" id="PF00753">
    <property type="entry name" value="Lactamase_B"/>
    <property type="match status" value="1"/>
</dbReference>
<dbReference type="InterPro" id="IPR052159">
    <property type="entry name" value="Competence_DNA_uptake"/>
</dbReference>
<accession>A0A419T003</accession>
<feature type="transmembrane region" description="Helical" evidence="6">
    <location>
        <begin position="431"/>
        <end position="451"/>
    </location>
</feature>
<keyword evidence="4 6" id="KW-1133">Transmembrane helix</keyword>
<evidence type="ECO:0000256" key="3">
    <source>
        <dbReference type="ARBA" id="ARBA00022692"/>
    </source>
</evidence>
<organism evidence="8 9">
    <name type="scientific">Thermohalobacter berrensis</name>
    <dbReference type="NCBI Taxonomy" id="99594"/>
    <lineage>
        <taxon>Bacteria</taxon>
        <taxon>Bacillati</taxon>
        <taxon>Bacillota</taxon>
        <taxon>Tissierellia</taxon>
        <taxon>Tissierellales</taxon>
        <taxon>Thermohalobacteraceae</taxon>
        <taxon>Thermohalobacter</taxon>
    </lineage>
</organism>
<reference evidence="8 9" key="1">
    <citation type="submission" date="2016-08" db="EMBL/GenBank/DDBJ databases">
        <title>Novel Firmicutes and Novel Genomes.</title>
        <authorList>
            <person name="Poppleton D.I."/>
            <person name="Gribaldo S."/>
        </authorList>
    </citation>
    <scope>NUCLEOTIDE SEQUENCE [LARGE SCALE GENOMIC DNA]</scope>
    <source>
        <strain evidence="8 9">CTT3</strain>
    </source>
</reference>
<keyword evidence="3 6" id="KW-0812">Transmembrane</keyword>
<keyword evidence="2" id="KW-1003">Cell membrane</keyword>
<comment type="subcellular location">
    <subcellularLocation>
        <location evidence="1">Cell membrane</location>
        <topology evidence="1">Multi-pass membrane protein</topology>
    </subcellularLocation>
</comment>
<evidence type="ECO:0000256" key="5">
    <source>
        <dbReference type="ARBA" id="ARBA00023136"/>
    </source>
</evidence>
<evidence type="ECO:0000256" key="6">
    <source>
        <dbReference type="SAM" id="Phobius"/>
    </source>
</evidence>
<gene>
    <name evidence="8" type="ORF">BET03_13270</name>
</gene>
<keyword evidence="5 6" id="KW-0472">Membrane</keyword>
<feature type="transmembrane region" description="Helical" evidence="6">
    <location>
        <begin position="6"/>
        <end position="22"/>
    </location>
</feature>
<proteinExistence type="predicted"/>
<dbReference type="SUPFAM" id="SSF56281">
    <property type="entry name" value="Metallo-hydrolase/oxidoreductase"/>
    <property type="match status" value="1"/>
</dbReference>
<evidence type="ECO:0000259" key="7">
    <source>
        <dbReference type="SMART" id="SM00849"/>
    </source>
</evidence>
<dbReference type="SMART" id="SM00849">
    <property type="entry name" value="Lactamase_B"/>
    <property type="match status" value="1"/>
</dbReference>
<dbReference type="RefSeq" id="WP_120169881.1">
    <property type="nucleotide sequence ID" value="NZ_MCIB01000030.1"/>
</dbReference>
<protein>
    <submittedName>
        <fullName evidence="8">DNA internalization-related competence protein ComEC/Rec2</fullName>
    </submittedName>
</protein>
<dbReference type="InterPro" id="IPR036866">
    <property type="entry name" value="RibonucZ/Hydroxyglut_hydro"/>
</dbReference>
<feature type="domain" description="Metallo-beta-lactamase" evidence="7">
    <location>
        <begin position="525"/>
        <end position="725"/>
    </location>
</feature>
<dbReference type="Pfam" id="PF13567">
    <property type="entry name" value="DUF4131"/>
    <property type="match status" value="1"/>
</dbReference>
<dbReference type="InterPro" id="IPR035681">
    <property type="entry name" value="ComA-like_MBL"/>
</dbReference>
<feature type="transmembrane region" description="Helical" evidence="6">
    <location>
        <begin position="787"/>
        <end position="804"/>
    </location>
</feature>
<dbReference type="NCBIfam" id="TIGR00360">
    <property type="entry name" value="ComEC_N-term"/>
    <property type="match status" value="1"/>
</dbReference>
<dbReference type="PANTHER" id="PTHR30619">
    <property type="entry name" value="DNA INTERNALIZATION/COMPETENCE PROTEIN COMEC/REC2"/>
    <property type="match status" value="1"/>
</dbReference>
<feature type="transmembrane region" description="Helical" evidence="6">
    <location>
        <begin position="51"/>
        <end position="67"/>
    </location>
</feature>
<name>A0A419T003_9FIRM</name>
<dbReference type="InterPro" id="IPR025405">
    <property type="entry name" value="DUF4131"/>
</dbReference>
<feature type="transmembrane region" description="Helical" evidence="6">
    <location>
        <begin position="494"/>
        <end position="512"/>
    </location>
</feature>
<dbReference type="NCBIfam" id="TIGR00361">
    <property type="entry name" value="ComEC_Rec2"/>
    <property type="match status" value="1"/>
</dbReference>
<evidence type="ECO:0000256" key="1">
    <source>
        <dbReference type="ARBA" id="ARBA00004651"/>
    </source>
</evidence>
<feature type="transmembrane region" description="Helical" evidence="6">
    <location>
        <begin position="315"/>
        <end position="333"/>
    </location>
</feature>
<dbReference type="InterPro" id="IPR004797">
    <property type="entry name" value="Competence_ComEC/Rec2"/>
</dbReference>
<comment type="caution">
    <text evidence="8">The sequence shown here is derived from an EMBL/GenBank/DDBJ whole genome shotgun (WGS) entry which is preliminary data.</text>
</comment>
<evidence type="ECO:0000256" key="4">
    <source>
        <dbReference type="ARBA" id="ARBA00022989"/>
    </source>
</evidence>
<evidence type="ECO:0000313" key="9">
    <source>
        <dbReference type="Proteomes" id="UP000284177"/>
    </source>
</evidence>
<dbReference type="GO" id="GO:0030420">
    <property type="term" value="P:establishment of competence for transformation"/>
    <property type="evidence" value="ECO:0007669"/>
    <property type="project" value="InterPro"/>
</dbReference>
<sequence>MKRPFVFFLIPFIFGILIQYNFNIINKYFFVYLILLILISILIVYFSKNGITILLLVFFIIGVFATYQEMNQSLLSFLSNKNVTIIGKIEDKISESEYGSKYILYIIKVKYKENYYLAKEKIILNIVGQKDLQIGDIIEAEGIIIKPSRNTNPGLFNYRLYLQTKNIYWNLSAKDYNIRLISENNLNLGQKVSNDFRNRVIYVFDTLLNSENSSIMKGMVLGEDSYITKNLINKFRNLGLSHILAVSGLHIGIIFAFFVYVFSFLIINKRISIIISLCIIWIYSYLIGSPISVLRACTMFTTLMLAFIAHRRYDVINGISLAALILLFLNPLMIFSISFQLSFVAVISILIFSKKIEKNFTKQSRLSKLLSPIIAVQLGILPLTIYHFNKVSLIAVLSNLLIIPIIIPISLILGFITILFSIFLSTKLLSVFGYIINILFFYMKVIMNILNKMPFSTLNFPSLSLPEIILYYLMIFILLKIIRLESFKFKIKKIIFIYLLIFILLNSVNSFYNKELVIEFLDVGQGDCALISINNEKHFIIDTGGTVLSDFDVGENIVLPYLFKRGIFSLDGVFITHFHHDHCEGVIPIIENLKINDFFIGYENKKSKIYNLIIDKLNKNNIKINIINKGDKIILDNKVYITVLHPYEKNNLSENNLSLVLLLNYFNKKILFTGDIERDIERELVKEVDYNIDILKVPHHGSNTSSSETFIKALKPEYGIIQVGRNVFGHPNEQVLKRYQNNNVKIFRTDKNGLINIKINPKTIKIYPYFKDTNLLNDIIFKSKVEIFILLIYIILSIIVLHTNRQYMENTLLNETS</sequence>
<feature type="transmembrane region" description="Helical" evidence="6">
    <location>
        <begin position="339"/>
        <end position="357"/>
    </location>
</feature>
<dbReference type="PANTHER" id="PTHR30619:SF1">
    <property type="entry name" value="RECOMBINATION PROTEIN 2"/>
    <property type="match status" value="1"/>
</dbReference>
<evidence type="ECO:0000256" key="2">
    <source>
        <dbReference type="ARBA" id="ARBA00022475"/>
    </source>
</evidence>
<dbReference type="InterPro" id="IPR001279">
    <property type="entry name" value="Metallo-B-lactamas"/>
</dbReference>
<feature type="transmembrane region" description="Helical" evidence="6">
    <location>
        <begin position="243"/>
        <end position="267"/>
    </location>
</feature>
<dbReference type="EMBL" id="MCIB01000030">
    <property type="protein sequence ID" value="RKD30870.1"/>
    <property type="molecule type" value="Genomic_DNA"/>
</dbReference>
<dbReference type="AlphaFoldDB" id="A0A419T003"/>
<dbReference type="Gene3D" id="3.60.15.10">
    <property type="entry name" value="Ribonuclease Z/Hydroxyacylglutathione hydrolase-like"/>
    <property type="match status" value="1"/>
</dbReference>
<dbReference type="CDD" id="cd07731">
    <property type="entry name" value="ComA-like_MBL-fold"/>
    <property type="match status" value="1"/>
</dbReference>
<feature type="transmembrane region" description="Helical" evidence="6">
    <location>
        <begin position="29"/>
        <end position="45"/>
    </location>
</feature>
<dbReference type="OrthoDB" id="9761531at2"/>
<keyword evidence="9" id="KW-1185">Reference proteome</keyword>
<feature type="transmembrane region" description="Helical" evidence="6">
    <location>
        <begin position="463"/>
        <end position="482"/>
    </location>
</feature>
<dbReference type="Pfam" id="PF03772">
    <property type="entry name" value="Competence"/>
    <property type="match status" value="1"/>
</dbReference>
<dbReference type="Proteomes" id="UP000284177">
    <property type="component" value="Unassembled WGS sequence"/>
</dbReference>
<evidence type="ECO:0000313" key="8">
    <source>
        <dbReference type="EMBL" id="RKD30870.1"/>
    </source>
</evidence>